<dbReference type="Proteomes" id="UP000309997">
    <property type="component" value="Unassembled WGS sequence"/>
</dbReference>
<sequence>MKKKLRGLSMAAMLINVENQQVLYRQRTDIALFVQKGVRDNGTWRRSPWGKVIGNLQSLNSKGFGDCLKREECMASQLSMAAFASIG</sequence>
<dbReference type="EMBL" id="RCHU02000005">
    <property type="protein sequence ID" value="KAL3592159.1"/>
    <property type="molecule type" value="Genomic_DNA"/>
</dbReference>
<organism evidence="1 2">
    <name type="scientific">Populus alba</name>
    <name type="common">White poplar</name>
    <dbReference type="NCBI Taxonomy" id="43335"/>
    <lineage>
        <taxon>Eukaryota</taxon>
        <taxon>Viridiplantae</taxon>
        <taxon>Streptophyta</taxon>
        <taxon>Embryophyta</taxon>
        <taxon>Tracheophyta</taxon>
        <taxon>Spermatophyta</taxon>
        <taxon>Magnoliopsida</taxon>
        <taxon>eudicotyledons</taxon>
        <taxon>Gunneridae</taxon>
        <taxon>Pentapetalae</taxon>
        <taxon>rosids</taxon>
        <taxon>fabids</taxon>
        <taxon>Malpighiales</taxon>
        <taxon>Salicaceae</taxon>
        <taxon>Saliceae</taxon>
        <taxon>Populus</taxon>
    </lineage>
</organism>
<proteinExistence type="predicted"/>
<evidence type="ECO:0000313" key="2">
    <source>
        <dbReference type="Proteomes" id="UP000309997"/>
    </source>
</evidence>
<reference evidence="1 2" key="1">
    <citation type="journal article" date="2024" name="Plant Biotechnol. J.">
        <title>Genome and CRISPR/Cas9 system of a widespread forest tree (Populus alba) in the world.</title>
        <authorList>
            <person name="Liu Y.J."/>
            <person name="Jiang P.F."/>
            <person name="Han X.M."/>
            <person name="Li X.Y."/>
            <person name="Wang H.M."/>
            <person name="Wang Y.J."/>
            <person name="Wang X.X."/>
            <person name="Zeng Q.Y."/>
        </authorList>
    </citation>
    <scope>NUCLEOTIDE SEQUENCE [LARGE SCALE GENOMIC DNA]</scope>
    <source>
        <strain evidence="2">cv. PAL-ZL1</strain>
    </source>
</reference>
<keyword evidence="2" id="KW-1185">Reference proteome</keyword>
<accession>A0ACC4CB47</accession>
<protein>
    <submittedName>
        <fullName evidence="1">Uncharacterized protein</fullName>
    </submittedName>
</protein>
<gene>
    <name evidence="1" type="ORF">D5086_010799</name>
</gene>
<name>A0ACC4CB47_POPAL</name>
<comment type="caution">
    <text evidence="1">The sequence shown here is derived from an EMBL/GenBank/DDBJ whole genome shotgun (WGS) entry which is preliminary data.</text>
</comment>
<evidence type="ECO:0000313" key="1">
    <source>
        <dbReference type="EMBL" id="KAL3592159.1"/>
    </source>
</evidence>